<sequence length="388" mass="38397">MALARRLVQRGAPALLNLTYAVPSVQRRGPGGASSGDGYTLLSFTPAHAALGGLLLGLAAAGKLLTTGRILGISGAVKGLVTGDTAGWRFAFLAGLGLGGVLLTGLLPSAFEAIPASFPMWRATLAGLLVGLGAALGNGCTSGHGICGSARLSLALPSLPELQLAATIAAVGVATFSLLSSAAAKLSRPSAASLAVADLTVLSKSAATPSTPSSAPVARSQSGPQQPSSVKALEWAAEATAGTVFALGLGLSGMMHPSKVAGFLSVTSPAWDLSLPFVMGSAVLVSLLAFQGVLRGGLISRPACCPKFQLPTSSVIDPKLIAGGILFGAGWGLAGMCPGPALVAAVSGDPAVLAYLGGMVGGFLLESRVGQMVAEAQRRAAKQGAERA</sequence>
<evidence type="ECO:0000256" key="8">
    <source>
        <dbReference type="SAM" id="MobiDB-lite"/>
    </source>
</evidence>
<dbReference type="EMBL" id="JAEHOE010000016">
    <property type="protein sequence ID" value="KAG2496995.1"/>
    <property type="molecule type" value="Genomic_DNA"/>
</dbReference>
<comment type="caution">
    <text evidence="10">The sequence shown here is derived from an EMBL/GenBank/DDBJ whole genome shotgun (WGS) entry which is preliminary data.</text>
</comment>
<keyword evidence="4" id="KW-0997">Cell inner membrane</keyword>
<keyword evidence="5 9" id="KW-0812">Transmembrane</keyword>
<feature type="transmembrane region" description="Helical" evidence="9">
    <location>
        <begin position="235"/>
        <end position="255"/>
    </location>
</feature>
<evidence type="ECO:0000256" key="3">
    <source>
        <dbReference type="ARBA" id="ARBA00022475"/>
    </source>
</evidence>
<evidence type="ECO:0000256" key="4">
    <source>
        <dbReference type="ARBA" id="ARBA00022519"/>
    </source>
</evidence>
<evidence type="ECO:0000256" key="1">
    <source>
        <dbReference type="ARBA" id="ARBA00004429"/>
    </source>
</evidence>
<feature type="compositionally biased region" description="Low complexity" evidence="8">
    <location>
        <begin position="207"/>
        <end position="216"/>
    </location>
</feature>
<dbReference type="OrthoDB" id="10254418at2759"/>
<feature type="transmembrane region" description="Helical" evidence="9">
    <location>
        <begin position="45"/>
        <end position="65"/>
    </location>
</feature>
<reference evidence="10" key="1">
    <citation type="journal article" date="2020" name="bioRxiv">
        <title>Comparative genomics of Chlamydomonas.</title>
        <authorList>
            <person name="Craig R.J."/>
            <person name="Hasan A.R."/>
            <person name="Ness R.W."/>
            <person name="Keightley P.D."/>
        </authorList>
    </citation>
    <scope>NUCLEOTIDE SEQUENCE</scope>
    <source>
        <strain evidence="10">CCAP 11/70</strain>
    </source>
</reference>
<keyword evidence="7 9" id="KW-0472">Membrane</keyword>
<evidence type="ECO:0000313" key="11">
    <source>
        <dbReference type="Proteomes" id="UP000612055"/>
    </source>
</evidence>
<evidence type="ECO:0000256" key="6">
    <source>
        <dbReference type="ARBA" id="ARBA00022989"/>
    </source>
</evidence>
<accession>A0A835Y6B7</accession>
<dbReference type="InterPro" id="IPR007272">
    <property type="entry name" value="Sulf_transp_TsuA/YedE"/>
</dbReference>
<comment type="subcellular location">
    <subcellularLocation>
        <location evidence="1">Cell inner membrane</location>
        <topology evidence="1">Multi-pass membrane protein</topology>
    </subcellularLocation>
</comment>
<feature type="transmembrane region" description="Helical" evidence="9">
    <location>
        <begin position="352"/>
        <end position="369"/>
    </location>
</feature>
<dbReference type="Pfam" id="PF20398">
    <property type="entry name" value="DUF6691"/>
    <property type="match status" value="1"/>
</dbReference>
<gene>
    <name evidence="10" type="ORF">HYH03_005000</name>
</gene>
<feature type="transmembrane region" description="Helical" evidence="9">
    <location>
        <begin position="162"/>
        <end position="184"/>
    </location>
</feature>
<dbReference type="InterPro" id="IPR046513">
    <property type="entry name" value="DUF6691"/>
</dbReference>
<keyword evidence="6 9" id="KW-1133">Transmembrane helix</keyword>
<feature type="transmembrane region" description="Helical" evidence="9">
    <location>
        <begin position="320"/>
        <end position="346"/>
    </location>
</feature>
<evidence type="ECO:0000256" key="9">
    <source>
        <dbReference type="SAM" id="Phobius"/>
    </source>
</evidence>
<feature type="region of interest" description="Disordered" evidence="8">
    <location>
        <begin position="207"/>
        <end position="226"/>
    </location>
</feature>
<dbReference type="Proteomes" id="UP000612055">
    <property type="component" value="Unassembled WGS sequence"/>
</dbReference>
<evidence type="ECO:0000256" key="5">
    <source>
        <dbReference type="ARBA" id="ARBA00022692"/>
    </source>
</evidence>
<dbReference type="PANTHER" id="PTHR30574:SF1">
    <property type="entry name" value="SULPHUR TRANSPORT DOMAIN-CONTAINING PROTEIN"/>
    <property type="match status" value="1"/>
</dbReference>
<feature type="transmembrane region" description="Helical" evidence="9">
    <location>
        <begin position="275"/>
        <end position="299"/>
    </location>
</feature>
<keyword evidence="3" id="KW-1003">Cell membrane</keyword>
<evidence type="ECO:0000313" key="10">
    <source>
        <dbReference type="EMBL" id="KAG2496995.1"/>
    </source>
</evidence>
<organism evidence="10 11">
    <name type="scientific">Edaphochlamys debaryana</name>
    <dbReference type="NCBI Taxonomy" id="47281"/>
    <lineage>
        <taxon>Eukaryota</taxon>
        <taxon>Viridiplantae</taxon>
        <taxon>Chlorophyta</taxon>
        <taxon>core chlorophytes</taxon>
        <taxon>Chlorophyceae</taxon>
        <taxon>CS clade</taxon>
        <taxon>Chlamydomonadales</taxon>
        <taxon>Chlamydomonadales incertae sedis</taxon>
        <taxon>Edaphochlamys</taxon>
    </lineage>
</organism>
<evidence type="ECO:0000256" key="2">
    <source>
        <dbReference type="ARBA" id="ARBA00022448"/>
    </source>
</evidence>
<keyword evidence="11" id="KW-1185">Reference proteome</keyword>
<name>A0A835Y6B7_9CHLO</name>
<keyword evidence="2" id="KW-0813">Transport</keyword>
<dbReference type="AlphaFoldDB" id="A0A835Y6B7"/>
<evidence type="ECO:0008006" key="12">
    <source>
        <dbReference type="Google" id="ProtNLM"/>
    </source>
</evidence>
<evidence type="ECO:0000256" key="7">
    <source>
        <dbReference type="ARBA" id="ARBA00023136"/>
    </source>
</evidence>
<proteinExistence type="predicted"/>
<dbReference type="GO" id="GO:0005886">
    <property type="term" value="C:plasma membrane"/>
    <property type="evidence" value="ECO:0007669"/>
    <property type="project" value="UniProtKB-SubCell"/>
</dbReference>
<feature type="transmembrane region" description="Helical" evidence="9">
    <location>
        <begin position="86"/>
        <end position="111"/>
    </location>
</feature>
<dbReference type="PANTHER" id="PTHR30574">
    <property type="entry name" value="INNER MEMBRANE PROTEIN YEDE"/>
    <property type="match status" value="1"/>
</dbReference>
<dbReference type="Pfam" id="PF04143">
    <property type="entry name" value="Sulf_transp"/>
    <property type="match status" value="1"/>
</dbReference>
<protein>
    <recommendedName>
        <fullName evidence="12">Sulphur transport domain-containing protein</fullName>
    </recommendedName>
</protein>